<feature type="compositionally biased region" description="Polar residues" evidence="3">
    <location>
        <begin position="161"/>
        <end position="170"/>
    </location>
</feature>
<feature type="compositionally biased region" description="Acidic residues" evidence="3">
    <location>
        <begin position="112"/>
        <end position="122"/>
    </location>
</feature>
<dbReference type="GO" id="GO:0005829">
    <property type="term" value="C:cytosol"/>
    <property type="evidence" value="ECO:0007669"/>
    <property type="project" value="TreeGrafter"/>
</dbReference>
<dbReference type="InterPro" id="IPR013078">
    <property type="entry name" value="His_Pase_superF_clade-1"/>
</dbReference>
<dbReference type="PIRSF" id="PIRSF000709">
    <property type="entry name" value="6PFK_2-Ptase"/>
    <property type="match status" value="1"/>
</dbReference>
<feature type="region of interest" description="Disordered" evidence="3">
    <location>
        <begin position="111"/>
        <end position="141"/>
    </location>
</feature>
<evidence type="ECO:0000313" key="6">
    <source>
        <dbReference type="Proteomes" id="UP000094801"/>
    </source>
</evidence>
<gene>
    <name evidence="5" type="ORF">CANARDRAFT_23940</name>
</gene>
<dbReference type="Gene3D" id="3.40.50.300">
    <property type="entry name" value="P-loop containing nucleotide triphosphate hydrolases"/>
    <property type="match status" value="1"/>
</dbReference>
<dbReference type="EMBL" id="KV453856">
    <property type="protein sequence ID" value="ODV84537.1"/>
    <property type="molecule type" value="Genomic_DNA"/>
</dbReference>
<dbReference type="Pfam" id="PF00300">
    <property type="entry name" value="His_Phos_1"/>
    <property type="match status" value="1"/>
</dbReference>
<dbReference type="InterPro" id="IPR029033">
    <property type="entry name" value="His_PPase_superfam"/>
</dbReference>
<feature type="domain" description="6-phosphofructo-2-kinase" evidence="4">
    <location>
        <begin position="193"/>
        <end position="423"/>
    </location>
</feature>
<dbReference type="PANTHER" id="PTHR10606">
    <property type="entry name" value="6-PHOSPHOFRUCTO-2-KINASE/FRUCTOSE-2,6-BISPHOSPHATASE"/>
    <property type="match status" value="1"/>
</dbReference>
<evidence type="ECO:0000256" key="3">
    <source>
        <dbReference type="SAM" id="MobiDB-lite"/>
    </source>
</evidence>
<feature type="region of interest" description="Disordered" evidence="3">
    <location>
        <begin position="158"/>
        <end position="188"/>
    </location>
</feature>
<dbReference type="SUPFAM" id="SSF53254">
    <property type="entry name" value="Phosphoglycerate mutase-like"/>
    <property type="match status" value="1"/>
</dbReference>
<dbReference type="InterPro" id="IPR013079">
    <property type="entry name" value="6Phosfructo_kin"/>
</dbReference>
<feature type="compositionally biased region" description="Polar residues" evidence="3">
    <location>
        <begin position="1"/>
        <end position="28"/>
    </location>
</feature>
<dbReference type="Pfam" id="PF01591">
    <property type="entry name" value="6PF2K"/>
    <property type="match status" value="1"/>
</dbReference>
<evidence type="ECO:0000259" key="4">
    <source>
        <dbReference type="Pfam" id="PF01591"/>
    </source>
</evidence>
<feature type="region of interest" description="Disordered" evidence="3">
    <location>
        <begin position="1"/>
        <end position="53"/>
    </location>
</feature>
<dbReference type="PRINTS" id="PR00991">
    <property type="entry name" value="6PFRUCTKNASE"/>
</dbReference>
<dbReference type="STRING" id="983967.A0A1E4SYG3"/>
<proteinExistence type="predicted"/>
<feature type="compositionally biased region" description="Low complexity" evidence="3">
    <location>
        <begin position="757"/>
        <end position="783"/>
    </location>
</feature>
<feature type="compositionally biased region" description="Low complexity" evidence="3">
    <location>
        <begin position="706"/>
        <end position="733"/>
    </location>
</feature>
<dbReference type="InterPro" id="IPR001345">
    <property type="entry name" value="PG/BPGM_mutase_AS"/>
</dbReference>
<dbReference type="InterPro" id="IPR003094">
    <property type="entry name" value="6Pfruct_kin"/>
</dbReference>
<dbReference type="Gene3D" id="3.40.50.1240">
    <property type="entry name" value="Phosphoglycerate mutase-like"/>
    <property type="match status" value="1"/>
</dbReference>
<dbReference type="GO" id="GO:0006000">
    <property type="term" value="P:fructose metabolic process"/>
    <property type="evidence" value="ECO:0007669"/>
    <property type="project" value="InterPro"/>
</dbReference>
<feature type="region of interest" description="Disordered" evidence="3">
    <location>
        <begin position="705"/>
        <end position="791"/>
    </location>
</feature>
<dbReference type="PROSITE" id="PS00175">
    <property type="entry name" value="PG_MUTASE"/>
    <property type="match status" value="1"/>
</dbReference>
<evidence type="ECO:0000256" key="2">
    <source>
        <dbReference type="ARBA" id="ARBA00022840"/>
    </source>
</evidence>
<keyword evidence="2" id="KW-0067">ATP-binding</keyword>
<evidence type="ECO:0000256" key="1">
    <source>
        <dbReference type="ARBA" id="ARBA00022741"/>
    </source>
</evidence>
<organism evidence="5 6">
    <name type="scientific">[Candida] arabinofermentans NRRL YB-2248</name>
    <dbReference type="NCBI Taxonomy" id="983967"/>
    <lineage>
        <taxon>Eukaryota</taxon>
        <taxon>Fungi</taxon>
        <taxon>Dikarya</taxon>
        <taxon>Ascomycota</taxon>
        <taxon>Saccharomycotina</taxon>
        <taxon>Pichiomycetes</taxon>
        <taxon>Pichiales</taxon>
        <taxon>Pichiaceae</taxon>
        <taxon>Ogataea</taxon>
        <taxon>Ogataea/Candida clade</taxon>
    </lineage>
</organism>
<dbReference type="InterPro" id="IPR027417">
    <property type="entry name" value="P-loop_NTPase"/>
</dbReference>
<dbReference type="AlphaFoldDB" id="A0A1E4SYG3"/>
<evidence type="ECO:0000313" key="5">
    <source>
        <dbReference type="EMBL" id="ODV84537.1"/>
    </source>
</evidence>
<dbReference type="SUPFAM" id="SSF52540">
    <property type="entry name" value="P-loop containing nucleoside triphosphate hydrolases"/>
    <property type="match status" value="1"/>
</dbReference>
<keyword evidence="6" id="KW-1185">Reference proteome</keyword>
<accession>A0A1E4SYG3</accession>
<dbReference type="FunFam" id="3.40.50.300:FF:000644">
    <property type="entry name" value="GpmB, Fructose-2,6-bisphosphatase"/>
    <property type="match status" value="1"/>
</dbReference>
<dbReference type="CDD" id="cd07067">
    <property type="entry name" value="HP_PGM_like"/>
    <property type="match status" value="1"/>
</dbReference>
<protein>
    <recommendedName>
        <fullName evidence="4">6-phosphofructo-2-kinase domain-containing protein</fullName>
    </recommendedName>
</protein>
<name>A0A1E4SYG3_9ASCO</name>
<dbReference type="OrthoDB" id="267323at2759"/>
<keyword evidence="1" id="KW-0547">Nucleotide-binding</keyword>
<feature type="region of interest" description="Disordered" evidence="3">
    <location>
        <begin position="237"/>
        <end position="256"/>
    </location>
</feature>
<dbReference type="Proteomes" id="UP000094801">
    <property type="component" value="Unassembled WGS sequence"/>
</dbReference>
<dbReference type="GO" id="GO:0006003">
    <property type="term" value="P:fructose 2,6-bisphosphate metabolic process"/>
    <property type="evidence" value="ECO:0007669"/>
    <property type="project" value="InterPro"/>
</dbReference>
<dbReference type="SMART" id="SM00855">
    <property type="entry name" value="PGAM"/>
    <property type="match status" value="1"/>
</dbReference>
<dbReference type="GO" id="GO:0005524">
    <property type="term" value="F:ATP binding"/>
    <property type="evidence" value="ECO:0007669"/>
    <property type="project" value="UniProtKB-KW"/>
</dbReference>
<dbReference type="GO" id="GO:0003873">
    <property type="term" value="F:6-phosphofructo-2-kinase activity"/>
    <property type="evidence" value="ECO:0007669"/>
    <property type="project" value="InterPro"/>
</dbReference>
<reference evidence="6" key="1">
    <citation type="submission" date="2016-04" db="EMBL/GenBank/DDBJ databases">
        <title>Comparative genomics of biotechnologically important yeasts.</title>
        <authorList>
            <consortium name="DOE Joint Genome Institute"/>
            <person name="Riley R."/>
            <person name="Haridas S."/>
            <person name="Wolfe K.H."/>
            <person name="Lopes M.R."/>
            <person name="Hittinger C.T."/>
            <person name="Goker M."/>
            <person name="Salamov A."/>
            <person name="Wisecaver J."/>
            <person name="Long T.M."/>
            <person name="Aerts A.L."/>
            <person name="Barry K."/>
            <person name="Choi C."/>
            <person name="Clum A."/>
            <person name="Coughlan A.Y."/>
            <person name="Deshpande S."/>
            <person name="Douglass A.P."/>
            <person name="Hanson S.J."/>
            <person name="Klenk H.-P."/>
            <person name="Labutti K."/>
            <person name="Lapidus A."/>
            <person name="Lindquist E."/>
            <person name="Lipzen A."/>
            <person name="Meier-Kolthoff J.P."/>
            <person name="Ohm R.A."/>
            <person name="Otillar R.P."/>
            <person name="Pangilinan J."/>
            <person name="Peng Y."/>
            <person name="Rokas A."/>
            <person name="Rosa C.A."/>
            <person name="Scheuner C."/>
            <person name="Sibirny A.A."/>
            <person name="Slot J.C."/>
            <person name="Stielow J.B."/>
            <person name="Sun H."/>
            <person name="Kurtzman C.P."/>
            <person name="Blackwell M."/>
            <person name="Grigoriev I.V."/>
            <person name="Jeffries T.W."/>
        </authorList>
    </citation>
    <scope>NUCLEOTIDE SEQUENCE [LARGE SCALE GENOMIC DNA]</scope>
    <source>
        <strain evidence="6">NRRL YB-2248</strain>
    </source>
</reference>
<dbReference type="PANTHER" id="PTHR10606:SF32">
    <property type="entry name" value="6-PHOSPHOFRUCTO-2-KINASE 1"/>
    <property type="match status" value="1"/>
</dbReference>
<sequence length="806" mass="91263">MSEPIDSSQKNVQFTESSPLVHNYSNQLDESESAILSSDEEDGHGNAIADTDDSKIKIKLKLNDYSFNTANTGSAATVASPEFNSRPLSDTPVFSANSSPAGLLALSPMVLSEDEEEEDDKNDDSNNNTHTKSNRDIYTDTDLQRETHINTIHNAIPEATAKSSRSSTPILKTMDIPGQTKSKLSPDGKIINTNERVVIVMIGLPARGKSYLSNKLVRYLNWLQINARIFNVGSTRRAKSNNHAGPEKSPLPDQNSTIHDAKFFAPDNKNSIAMREQWAMETLESLLDYLLNGDGCVGVFDATNSTKMRRKMVLDTIMKKSNNQLKVLFLESICNDETIIDNNIHLKLKGPDYINMDPELAIQDFVGRLKNYEKAYETIDEEEEKNKNFQYVKMIDVGRKVIACNIKGFLASQIIYYFLNFNLNERMIFITRHGESIDNVAGRIGGDSKLTERGLKFSKALTKFIEFKKQEFRQGQLDEFKEKLKTFTNPNLAQIPEEPSFTVFTSMLQRTVQTAQFFDESEYDIKELRMLDELGCGKFDSMTYQEIQSKYPDEFKARLENKMSYRYPGVGGESYLDVINRLKPVITEVERTTNHMLLITHRVVSRVLLAYFMNLSKDTASDLDIPLHTVYLFEPKPFGVNWQMYQFVENTNSFIKVNPEDLENSKKVKQIGVSYRERKYSVVPTAPRRPSSIVGRSSFNRGSLLQSLGSISNPSPSSQPQQQQQQQSSPSESNYRRAVNESLNRARGITHHRKLTNNNNNSSPKFPNFKNNAVSSAGNSSSNIDKTDDDLRQIDEKLNSLSYDTK</sequence>